<gene>
    <name evidence="2" type="ORF">PHYBOEH_011163</name>
</gene>
<evidence type="ECO:0000313" key="2">
    <source>
        <dbReference type="EMBL" id="KAG7381109.1"/>
    </source>
</evidence>
<evidence type="ECO:0000313" key="3">
    <source>
        <dbReference type="Proteomes" id="UP000693981"/>
    </source>
</evidence>
<dbReference type="AlphaFoldDB" id="A0A8T1VLQ5"/>
<evidence type="ECO:0000256" key="1">
    <source>
        <dbReference type="SAM" id="MobiDB-lite"/>
    </source>
</evidence>
<dbReference type="OrthoDB" id="88877at2759"/>
<feature type="compositionally biased region" description="Polar residues" evidence="1">
    <location>
        <begin position="119"/>
        <end position="133"/>
    </location>
</feature>
<protein>
    <submittedName>
        <fullName evidence="2">Uncharacterized protein</fullName>
    </submittedName>
</protein>
<feature type="region of interest" description="Disordered" evidence="1">
    <location>
        <begin position="72"/>
        <end position="145"/>
    </location>
</feature>
<feature type="compositionally biased region" description="Acidic residues" evidence="1">
    <location>
        <begin position="79"/>
        <end position="91"/>
    </location>
</feature>
<comment type="caution">
    <text evidence="2">The sequence shown here is derived from an EMBL/GenBank/DDBJ whole genome shotgun (WGS) entry which is preliminary data.</text>
</comment>
<name>A0A8T1VLQ5_9STRA</name>
<dbReference type="Proteomes" id="UP000693981">
    <property type="component" value="Unassembled WGS sequence"/>
</dbReference>
<keyword evidence="3" id="KW-1185">Reference proteome</keyword>
<sequence>MVHHHVHRDALVDMLASMIFDGALDSVFWTRYVPDMYYVSAAVKPHNMLQEGEQPEPWLDLEQVLDDQTYQAPETHDSGDDDIRDPAFEPDPEQKNQTTQLRVKMNPSFCSRTLKRSSEQPQFQAQGETSSDTLLKEPPPKKSRISVRPTRLALIPFTGLTSDEVAQIEDPDPTRITSFKINFYVLGSIAQTIGFPNYAPSKSDFEHLYLCWNFDKYQALIPTDKRGKPSGDQVPGTQMFEDRTEVLYFHKASKLSDDVVEGLAKYVRFMEKNAQGWWELFHWISIDKDRGPKSN</sequence>
<reference evidence="2" key="1">
    <citation type="submission" date="2021-02" db="EMBL/GenBank/DDBJ databases">
        <authorList>
            <person name="Palmer J.M."/>
        </authorList>
    </citation>
    <scope>NUCLEOTIDE SEQUENCE</scope>
    <source>
        <strain evidence="2">SCRP23</strain>
    </source>
</reference>
<organism evidence="2 3">
    <name type="scientific">Phytophthora boehmeriae</name>
    <dbReference type="NCBI Taxonomy" id="109152"/>
    <lineage>
        <taxon>Eukaryota</taxon>
        <taxon>Sar</taxon>
        <taxon>Stramenopiles</taxon>
        <taxon>Oomycota</taxon>
        <taxon>Peronosporomycetes</taxon>
        <taxon>Peronosporales</taxon>
        <taxon>Peronosporaceae</taxon>
        <taxon>Phytophthora</taxon>
    </lineage>
</organism>
<dbReference type="EMBL" id="JAGDFL010000816">
    <property type="protein sequence ID" value="KAG7381109.1"/>
    <property type="molecule type" value="Genomic_DNA"/>
</dbReference>
<accession>A0A8T1VLQ5</accession>
<proteinExistence type="predicted"/>